<dbReference type="AlphaFoldDB" id="A0AAD7JJY2"/>
<sequence>MSDPAYGFVALLLHWCSSRDSPAPATRPPLTLPFNSPPPLSRGVRSRTAPLYGLGWRSSYAEILRRHPVDCLASVSREAILPLWVERGHMDRFSAKIEFEPRHVFNVTLPEDDNDHIVCFITFNTDAKSLAALSGPDGEEFVKAAREVLKIDPQEEESFMWYRCSPGT</sequence>
<protein>
    <submittedName>
        <fullName evidence="1">Uncharacterized protein</fullName>
    </submittedName>
</protein>
<proteinExistence type="predicted"/>
<dbReference type="EMBL" id="JARJLG010000035">
    <property type="protein sequence ID" value="KAJ7765485.1"/>
    <property type="molecule type" value="Genomic_DNA"/>
</dbReference>
<comment type="caution">
    <text evidence="1">The sequence shown here is derived from an EMBL/GenBank/DDBJ whole genome shotgun (WGS) entry which is preliminary data.</text>
</comment>
<reference evidence="1" key="1">
    <citation type="submission" date="2023-03" db="EMBL/GenBank/DDBJ databases">
        <title>Massive genome expansion in bonnet fungi (Mycena s.s.) driven by repeated elements and novel gene families across ecological guilds.</title>
        <authorList>
            <consortium name="Lawrence Berkeley National Laboratory"/>
            <person name="Harder C.B."/>
            <person name="Miyauchi S."/>
            <person name="Viragh M."/>
            <person name="Kuo A."/>
            <person name="Thoen E."/>
            <person name="Andreopoulos B."/>
            <person name="Lu D."/>
            <person name="Skrede I."/>
            <person name="Drula E."/>
            <person name="Henrissat B."/>
            <person name="Morin E."/>
            <person name="Kohler A."/>
            <person name="Barry K."/>
            <person name="LaButti K."/>
            <person name="Morin E."/>
            <person name="Salamov A."/>
            <person name="Lipzen A."/>
            <person name="Mereny Z."/>
            <person name="Hegedus B."/>
            <person name="Baldrian P."/>
            <person name="Stursova M."/>
            <person name="Weitz H."/>
            <person name="Taylor A."/>
            <person name="Grigoriev I.V."/>
            <person name="Nagy L.G."/>
            <person name="Martin F."/>
            <person name="Kauserud H."/>
        </authorList>
    </citation>
    <scope>NUCLEOTIDE SEQUENCE</scope>
    <source>
        <strain evidence="1">CBHHK188m</strain>
    </source>
</reference>
<keyword evidence="2" id="KW-1185">Reference proteome</keyword>
<accession>A0AAD7JJY2</accession>
<evidence type="ECO:0000313" key="1">
    <source>
        <dbReference type="EMBL" id="KAJ7765485.1"/>
    </source>
</evidence>
<evidence type="ECO:0000313" key="2">
    <source>
        <dbReference type="Proteomes" id="UP001215280"/>
    </source>
</evidence>
<gene>
    <name evidence="1" type="ORF">DFH07DRAFT_810750</name>
</gene>
<dbReference type="Proteomes" id="UP001215280">
    <property type="component" value="Unassembled WGS sequence"/>
</dbReference>
<name>A0AAD7JJY2_9AGAR</name>
<organism evidence="1 2">
    <name type="scientific">Mycena maculata</name>
    <dbReference type="NCBI Taxonomy" id="230809"/>
    <lineage>
        <taxon>Eukaryota</taxon>
        <taxon>Fungi</taxon>
        <taxon>Dikarya</taxon>
        <taxon>Basidiomycota</taxon>
        <taxon>Agaricomycotina</taxon>
        <taxon>Agaricomycetes</taxon>
        <taxon>Agaricomycetidae</taxon>
        <taxon>Agaricales</taxon>
        <taxon>Marasmiineae</taxon>
        <taxon>Mycenaceae</taxon>
        <taxon>Mycena</taxon>
    </lineage>
</organism>